<accession>A0A498IW85</accession>
<feature type="transmembrane region" description="Helical" evidence="1">
    <location>
        <begin position="6"/>
        <end position="24"/>
    </location>
</feature>
<gene>
    <name evidence="2" type="ORF">DVH24_021818</name>
</gene>
<sequence length="103" mass="11478">MVHKSSIAICIGVFISTSYFIGNLRERWKPSLYEAAATEVKINHESPQFWATNKNGEIPLRVAARVGCGEVVTFLIDSTKLRPIEGVDPEKKSIDGQAYKKLL</sequence>
<proteinExistence type="predicted"/>
<dbReference type="EMBL" id="RDQH01000336">
    <property type="protein sequence ID" value="RXH86545.1"/>
    <property type="molecule type" value="Genomic_DNA"/>
</dbReference>
<evidence type="ECO:0000256" key="1">
    <source>
        <dbReference type="SAM" id="Phobius"/>
    </source>
</evidence>
<dbReference type="Proteomes" id="UP000290289">
    <property type="component" value="Chromosome 10"/>
</dbReference>
<organism evidence="2 3">
    <name type="scientific">Malus domestica</name>
    <name type="common">Apple</name>
    <name type="synonym">Pyrus malus</name>
    <dbReference type="NCBI Taxonomy" id="3750"/>
    <lineage>
        <taxon>Eukaryota</taxon>
        <taxon>Viridiplantae</taxon>
        <taxon>Streptophyta</taxon>
        <taxon>Embryophyta</taxon>
        <taxon>Tracheophyta</taxon>
        <taxon>Spermatophyta</taxon>
        <taxon>Magnoliopsida</taxon>
        <taxon>eudicotyledons</taxon>
        <taxon>Gunneridae</taxon>
        <taxon>Pentapetalae</taxon>
        <taxon>rosids</taxon>
        <taxon>fabids</taxon>
        <taxon>Rosales</taxon>
        <taxon>Rosaceae</taxon>
        <taxon>Amygdaloideae</taxon>
        <taxon>Maleae</taxon>
        <taxon>Malus</taxon>
    </lineage>
</organism>
<name>A0A498IW85_MALDO</name>
<keyword evidence="1" id="KW-1133">Transmembrane helix</keyword>
<comment type="caution">
    <text evidence="2">The sequence shown here is derived from an EMBL/GenBank/DDBJ whole genome shotgun (WGS) entry which is preliminary data.</text>
</comment>
<dbReference type="AlphaFoldDB" id="A0A498IW85"/>
<protein>
    <submittedName>
        <fullName evidence="2">Uncharacterized protein</fullName>
    </submittedName>
</protein>
<evidence type="ECO:0000313" key="2">
    <source>
        <dbReference type="EMBL" id="RXH86545.1"/>
    </source>
</evidence>
<evidence type="ECO:0000313" key="3">
    <source>
        <dbReference type="Proteomes" id="UP000290289"/>
    </source>
</evidence>
<reference evidence="2 3" key="1">
    <citation type="submission" date="2018-10" db="EMBL/GenBank/DDBJ databases">
        <title>A high-quality apple genome assembly.</title>
        <authorList>
            <person name="Hu J."/>
        </authorList>
    </citation>
    <scope>NUCLEOTIDE SEQUENCE [LARGE SCALE GENOMIC DNA]</scope>
    <source>
        <strain evidence="3">cv. HFTH1</strain>
        <tissue evidence="2">Young leaf</tissue>
    </source>
</reference>
<keyword evidence="3" id="KW-1185">Reference proteome</keyword>
<keyword evidence="1" id="KW-0812">Transmembrane</keyword>
<keyword evidence="1" id="KW-0472">Membrane</keyword>